<evidence type="ECO:0000313" key="1">
    <source>
        <dbReference type="EMBL" id="ERI11830.1"/>
    </source>
</evidence>
<organism evidence="1 2">
    <name type="scientific">Aneurinibacillus aneurinilyticus ATCC 12856</name>
    <dbReference type="NCBI Taxonomy" id="649747"/>
    <lineage>
        <taxon>Bacteria</taxon>
        <taxon>Bacillati</taxon>
        <taxon>Bacillota</taxon>
        <taxon>Bacilli</taxon>
        <taxon>Bacillales</taxon>
        <taxon>Paenibacillaceae</taxon>
        <taxon>Aneurinibacillus group</taxon>
        <taxon>Aneurinibacillus</taxon>
    </lineage>
</organism>
<dbReference type="HOGENOM" id="CLU_2986469_0_0_9"/>
<evidence type="ECO:0000313" key="2">
    <source>
        <dbReference type="Proteomes" id="UP000016511"/>
    </source>
</evidence>
<dbReference type="AlphaFoldDB" id="U1XA54"/>
<dbReference type="Proteomes" id="UP000016511">
    <property type="component" value="Unassembled WGS sequence"/>
</dbReference>
<sequence length="57" mass="6767">MPVSCRCLLCYIQVTFTDSLHKRIDMNTKMSRFGTYSITNEKVDNDNVYVYKLHLIF</sequence>
<protein>
    <submittedName>
        <fullName evidence="1">Uncharacterized protein</fullName>
    </submittedName>
</protein>
<dbReference type="EMBL" id="AWSJ01000005">
    <property type="protein sequence ID" value="ERI11830.1"/>
    <property type="molecule type" value="Genomic_DNA"/>
</dbReference>
<reference evidence="1 2" key="1">
    <citation type="submission" date="2013-08" db="EMBL/GenBank/DDBJ databases">
        <authorList>
            <person name="Weinstock G."/>
            <person name="Sodergren E."/>
            <person name="Wylie T."/>
            <person name="Fulton L."/>
            <person name="Fulton R."/>
            <person name="Fronick C."/>
            <person name="O'Laughlin M."/>
            <person name="Godfrey J."/>
            <person name="Miner T."/>
            <person name="Herter B."/>
            <person name="Appelbaum E."/>
            <person name="Cordes M."/>
            <person name="Lek S."/>
            <person name="Wollam A."/>
            <person name="Pepin K.H."/>
            <person name="Palsikar V.B."/>
            <person name="Mitreva M."/>
            <person name="Wilson R.K."/>
        </authorList>
    </citation>
    <scope>NUCLEOTIDE SEQUENCE [LARGE SCALE GENOMIC DNA]</scope>
    <source>
        <strain evidence="1 2">ATCC 12856</strain>
    </source>
</reference>
<accession>U1XA54</accession>
<gene>
    <name evidence="1" type="ORF">HMPREF0083_00084</name>
</gene>
<keyword evidence="2" id="KW-1185">Reference proteome</keyword>
<name>U1XA54_ANEAE</name>
<proteinExistence type="predicted"/>
<comment type="caution">
    <text evidence="1">The sequence shown here is derived from an EMBL/GenBank/DDBJ whole genome shotgun (WGS) entry which is preliminary data.</text>
</comment>
<dbReference type="STRING" id="649747.HMPREF0083_00084"/>